<sequence>MRPKGTRHIQRSGILRLNSRHHVPSAKSPSAHATSRAPWNAGACCRADTASAATASSTILASPARSEHCVPFVGEPRTTAVVTPSCPSCSALPPKSTRPSPQQHTRPGTARDPRSFHSPCPATTARTPMRQRTRPPDSPCGRFRSVRSAGWRDWRPSADEAAARGEHRAIKRRWRGRGWTLSLDIGILSGRDGGGSKLLAGHRTRGWHCRFESRTRDKHGIPKCNAGSTVCLLIWSLCGYHQGIGLGIWQDTEWGCLVPMEGGGAFPQALPRSPYHQWVSVD</sequence>
<keyword evidence="3" id="KW-1185">Reference proteome</keyword>
<name>A0AAN6ZIF5_9PEZI</name>
<dbReference type="Proteomes" id="UP001304895">
    <property type="component" value="Unassembled WGS sequence"/>
</dbReference>
<feature type="region of interest" description="Disordered" evidence="1">
    <location>
        <begin position="1"/>
        <end position="37"/>
    </location>
</feature>
<accession>A0AAN6ZIF5</accession>
<dbReference type="EMBL" id="MU853401">
    <property type="protein sequence ID" value="KAK4138621.1"/>
    <property type="molecule type" value="Genomic_DNA"/>
</dbReference>
<organism evidence="2 3">
    <name type="scientific">Trichocladium antarcticum</name>
    <dbReference type="NCBI Taxonomy" id="1450529"/>
    <lineage>
        <taxon>Eukaryota</taxon>
        <taxon>Fungi</taxon>
        <taxon>Dikarya</taxon>
        <taxon>Ascomycota</taxon>
        <taxon>Pezizomycotina</taxon>
        <taxon>Sordariomycetes</taxon>
        <taxon>Sordariomycetidae</taxon>
        <taxon>Sordariales</taxon>
        <taxon>Chaetomiaceae</taxon>
        <taxon>Trichocladium</taxon>
    </lineage>
</organism>
<evidence type="ECO:0000313" key="2">
    <source>
        <dbReference type="EMBL" id="KAK4138621.1"/>
    </source>
</evidence>
<evidence type="ECO:0000313" key="3">
    <source>
        <dbReference type="Proteomes" id="UP001304895"/>
    </source>
</evidence>
<comment type="caution">
    <text evidence="2">The sequence shown here is derived from an EMBL/GenBank/DDBJ whole genome shotgun (WGS) entry which is preliminary data.</text>
</comment>
<reference evidence="2" key="1">
    <citation type="journal article" date="2023" name="Mol. Phylogenet. Evol.">
        <title>Genome-scale phylogeny and comparative genomics of the fungal order Sordariales.</title>
        <authorList>
            <person name="Hensen N."/>
            <person name="Bonometti L."/>
            <person name="Westerberg I."/>
            <person name="Brannstrom I.O."/>
            <person name="Guillou S."/>
            <person name="Cros-Aarteil S."/>
            <person name="Calhoun S."/>
            <person name="Haridas S."/>
            <person name="Kuo A."/>
            <person name="Mondo S."/>
            <person name="Pangilinan J."/>
            <person name="Riley R."/>
            <person name="LaButti K."/>
            <person name="Andreopoulos B."/>
            <person name="Lipzen A."/>
            <person name="Chen C."/>
            <person name="Yan M."/>
            <person name="Daum C."/>
            <person name="Ng V."/>
            <person name="Clum A."/>
            <person name="Steindorff A."/>
            <person name="Ohm R.A."/>
            <person name="Martin F."/>
            <person name="Silar P."/>
            <person name="Natvig D.O."/>
            <person name="Lalanne C."/>
            <person name="Gautier V."/>
            <person name="Ament-Velasquez S.L."/>
            <person name="Kruys A."/>
            <person name="Hutchinson M.I."/>
            <person name="Powell A.J."/>
            <person name="Barry K."/>
            <person name="Miller A.N."/>
            <person name="Grigoriev I.V."/>
            <person name="Debuchy R."/>
            <person name="Gladieux P."/>
            <person name="Hiltunen Thoren M."/>
            <person name="Johannesson H."/>
        </authorList>
    </citation>
    <scope>NUCLEOTIDE SEQUENCE</scope>
    <source>
        <strain evidence="2">CBS 123565</strain>
    </source>
</reference>
<feature type="region of interest" description="Disordered" evidence="1">
    <location>
        <begin position="80"/>
        <end position="142"/>
    </location>
</feature>
<feature type="compositionally biased region" description="Polar residues" evidence="1">
    <location>
        <begin position="97"/>
        <end position="106"/>
    </location>
</feature>
<proteinExistence type="predicted"/>
<gene>
    <name evidence="2" type="ORF">BT67DRAFT_15969</name>
</gene>
<feature type="compositionally biased region" description="Basic residues" evidence="1">
    <location>
        <begin position="1"/>
        <end position="10"/>
    </location>
</feature>
<protein>
    <submittedName>
        <fullName evidence="2">Uncharacterized protein</fullName>
    </submittedName>
</protein>
<evidence type="ECO:0000256" key="1">
    <source>
        <dbReference type="SAM" id="MobiDB-lite"/>
    </source>
</evidence>
<reference evidence="2" key="2">
    <citation type="submission" date="2023-05" db="EMBL/GenBank/DDBJ databases">
        <authorList>
            <consortium name="Lawrence Berkeley National Laboratory"/>
            <person name="Steindorff A."/>
            <person name="Hensen N."/>
            <person name="Bonometti L."/>
            <person name="Westerberg I."/>
            <person name="Brannstrom I.O."/>
            <person name="Guillou S."/>
            <person name="Cros-Aarteil S."/>
            <person name="Calhoun S."/>
            <person name="Haridas S."/>
            <person name="Kuo A."/>
            <person name="Mondo S."/>
            <person name="Pangilinan J."/>
            <person name="Riley R."/>
            <person name="Labutti K."/>
            <person name="Andreopoulos B."/>
            <person name="Lipzen A."/>
            <person name="Chen C."/>
            <person name="Yanf M."/>
            <person name="Daum C."/>
            <person name="Ng V."/>
            <person name="Clum A."/>
            <person name="Ohm R."/>
            <person name="Martin F."/>
            <person name="Silar P."/>
            <person name="Natvig D."/>
            <person name="Lalanne C."/>
            <person name="Gautier V."/>
            <person name="Ament-Velasquez S.L."/>
            <person name="Kruys A."/>
            <person name="Hutchinson M.I."/>
            <person name="Powell A.J."/>
            <person name="Barry K."/>
            <person name="Miller A.N."/>
            <person name="Grigoriev I.V."/>
            <person name="Debuchy R."/>
            <person name="Gladieux P."/>
            <person name="Thoren M.H."/>
            <person name="Johannesson H."/>
        </authorList>
    </citation>
    <scope>NUCLEOTIDE SEQUENCE</scope>
    <source>
        <strain evidence="2">CBS 123565</strain>
    </source>
</reference>
<dbReference type="AlphaFoldDB" id="A0AAN6ZIF5"/>